<dbReference type="Pfam" id="PF07730">
    <property type="entry name" value="HisKA_3"/>
    <property type="match status" value="1"/>
</dbReference>
<feature type="domain" description="Histidine kinase" evidence="20">
    <location>
        <begin position="287"/>
        <end position="374"/>
    </location>
</feature>
<protein>
    <recommendedName>
        <fullName evidence="5">Oxygen sensor histidine kinase NreB</fullName>
        <ecNumber evidence="4">2.7.13.3</ecNumber>
    </recommendedName>
    <alternativeName>
        <fullName evidence="18">Nitrogen regulation protein B</fullName>
    </alternativeName>
</protein>
<comment type="subcellular location">
    <subcellularLocation>
        <location evidence="3">Cytoplasm</location>
    </subcellularLocation>
</comment>
<dbReference type="InterPro" id="IPR003594">
    <property type="entry name" value="HATPase_dom"/>
</dbReference>
<dbReference type="Pfam" id="PF02518">
    <property type="entry name" value="HATPase_c"/>
    <property type="match status" value="1"/>
</dbReference>
<dbReference type="GO" id="GO:0046872">
    <property type="term" value="F:metal ion binding"/>
    <property type="evidence" value="ECO:0007669"/>
    <property type="project" value="UniProtKB-KW"/>
</dbReference>
<evidence type="ECO:0000256" key="6">
    <source>
        <dbReference type="ARBA" id="ARBA00022485"/>
    </source>
</evidence>
<keyword evidence="9" id="KW-0808">Transferase</keyword>
<evidence type="ECO:0000256" key="17">
    <source>
        <dbReference type="ARBA" id="ARBA00024827"/>
    </source>
</evidence>
<dbReference type="EMBL" id="DSRU01000064">
    <property type="protein sequence ID" value="HFM97254.1"/>
    <property type="molecule type" value="Genomic_DNA"/>
</dbReference>
<sequence>MPLFSTIALALLGWAVPKQRSLHKLLYTLLELVIILLPILLDQRLRLLPLLGFLPLLCFAVVVRGCRMFSLKGRLAVAGTTLLVFFTILLTSSVFPKDLEGMLRPPPNGAVVMPVPPEIIHLGLKLNSAITFMLGLAFALLLINALLAESQSREQLWLAHDQLRQYARRIEDQATLQERNRIAREIHDSLGHLLTAQSIQLENALLFLPKDQEKTRQFLDAAKQLAAQSLKGVRQSVAMLRSDPLQGQSLDVAIAESMEAFQLMSGHMPELTVKLSQSLPTEINTAIYRILQEALTNIFKHSQATHVYVSLQDYDATVWLDIEDNGVGFEPNQNTTGFGLQSMQERTLALDGQFYLKSSPGKGCCVSVSLPFRRSV</sequence>
<organism evidence="21">
    <name type="scientific">Oscillatoriales cyanobacterium SpSt-418</name>
    <dbReference type="NCBI Taxonomy" id="2282169"/>
    <lineage>
        <taxon>Bacteria</taxon>
        <taxon>Bacillati</taxon>
        <taxon>Cyanobacteriota</taxon>
        <taxon>Cyanophyceae</taxon>
        <taxon>Oscillatoriophycideae</taxon>
        <taxon>Oscillatoriales</taxon>
    </lineage>
</organism>
<feature type="transmembrane region" description="Helical" evidence="19">
    <location>
        <begin position="25"/>
        <end position="41"/>
    </location>
</feature>
<comment type="catalytic activity">
    <reaction evidence="1">
        <text>ATP + protein L-histidine = ADP + protein N-phospho-L-histidine.</text>
        <dbReference type="EC" id="2.7.13.3"/>
    </reaction>
</comment>
<dbReference type="InterPro" id="IPR036890">
    <property type="entry name" value="HATPase_C_sf"/>
</dbReference>
<dbReference type="InterPro" id="IPR011712">
    <property type="entry name" value="Sig_transdc_His_kin_sub3_dim/P"/>
</dbReference>
<dbReference type="InterPro" id="IPR005467">
    <property type="entry name" value="His_kinase_dom"/>
</dbReference>
<dbReference type="InterPro" id="IPR017205">
    <property type="entry name" value="Sig_transdc_His_kinase_ChrS"/>
</dbReference>
<proteinExistence type="predicted"/>
<feature type="transmembrane region" description="Helical" evidence="19">
    <location>
        <begin position="48"/>
        <end position="70"/>
    </location>
</feature>
<feature type="transmembrane region" description="Helical" evidence="19">
    <location>
        <begin position="129"/>
        <end position="148"/>
    </location>
</feature>
<keyword evidence="15" id="KW-0902">Two-component regulatory system</keyword>
<evidence type="ECO:0000256" key="15">
    <source>
        <dbReference type="ARBA" id="ARBA00023012"/>
    </source>
</evidence>
<evidence type="ECO:0000256" key="9">
    <source>
        <dbReference type="ARBA" id="ARBA00022679"/>
    </source>
</evidence>
<keyword evidence="10" id="KW-0479">Metal-binding</keyword>
<dbReference type="GO" id="GO:0051539">
    <property type="term" value="F:4 iron, 4 sulfur cluster binding"/>
    <property type="evidence" value="ECO:0007669"/>
    <property type="project" value="UniProtKB-KW"/>
</dbReference>
<keyword evidence="6" id="KW-0004">4Fe-4S</keyword>
<comment type="cofactor">
    <cofactor evidence="2">
        <name>[4Fe-4S] cluster</name>
        <dbReference type="ChEBI" id="CHEBI:49883"/>
    </cofactor>
</comment>
<dbReference type="PROSITE" id="PS50109">
    <property type="entry name" value="HIS_KIN"/>
    <property type="match status" value="1"/>
</dbReference>
<feature type="transmembrane region" description="Helical" evidence="19">
    <location>
        <begin position="76"/>
        <end position="95"/>
    </location>
</feature>
<dbReference type="SMART" id="SM00387">
    <property type="entry name" value="HATPase_c"/>
    <property type="match status" value="1"/>
</dbReference>
<evidence type="ECO:0000256" key="7">
    <source>
        <dbReference type="ARBA" id="ARBA00022490"/>
    </source>
</evidence>
<dbReference type="PRINTS" id="PR00344">
    <property type="entry name" value="BCTRLSENSOR"/>
</dbReference>
<evidence type="ECO:0000256" key="12">
    <source>
        <dbReference type="ARBA" id="ARBA00022777"/>
    </source>
</evidence>
<comment type="function">
    <text evidence="17">Member of the two-component regulatory system NreB/NreC involved in the control of dissimilatory nitrate/nitrite reduction in response to oxygen. NreB functions as a direct oxygen sensor histidine kinase which is autophosphorylated, in the absence of oxygen, probably at the conserved histidine residue, and transfers its phosphate group probably to a conserved aspartate residue of NreC. NreB/NreC activates the expression of the nitrate (narGHJI) and nitrite (nir) reductase operons, as well as the putative nitrate transporter gene narT.</text>
</comment>
<keyword evidence="14" id="KW-0408">Iron</keyword>
<evidence type="ECO:0000256" key="4">
    <source>
        <dbReference type="ARBA" id="ARBA00012438"/>
    </source>
</evidence>
<evidence type="ECO:0000256" key="14">
    <source>
        <dbReference type="ARBA" id="ARBA00023004"/>
    </source>
</evidence>
<evidence type="ECO:0000256" key="5">
    <source>
        <dbReference type="ARBA" id="ARBA00017322"/>
    </source>
</evidence>
<keyword evidence="7" id="KW-0963">Cytoplasm</keyword>
<evidence type="ECO:0000256" key="19">
    <source>
        <dbReference type="SAM" id="Phobius"/>
    </source>
</evidence>
<gene>
    <name evidence="21" type="ORF">ENR64_05680</name>
</gene>
<evidence type="ECO:0000256" key="2">
    <source>
        <dbReference type="ARBA" id="ARBA00001966"/>
    </source>
</evidence>
<evidence type="ECO:0000256" key="18">
    <source>
        <dbReference type="ARBA" id="ARBA00030800"/>
    </source>
</evidence>
<dbReference type="PIRSF" id="PIRSF037434">
    <property type="entry name" value="STHK_ChrS"/>
    <property type="match status" value="1"/>
</dbReference>
<evidence type="ECO:0000313" key="21">
    <source>
        <dbReference type="EMBL" id="HFM97254.1"/>
    </source>
</evidence>
<dbReference type="InterPro" id="IPR050482">
    <property type="entry name" value="Sensor_HK_TwoCompSys"/>
</dbReference>
<reference evidence="21" key="1">
    <citation type="journal article" date="2020" name="mSystems">
        <title>Genome- and Community-Level Interaction Insights into Carbon Utilization and Element Cycling Functions of Hydrothermarchaeota in Hydrothermal Sediment.</title>
        <authorList>
            <person name="Zhou Z."/>
            <person name="Liu Y."/>
            <person name="Xu W."/>
            <person name="Pan J."/>
            <person name="Luo Z.H."/>
            <person name="Li M."/>
        </authorList>
    </citation>
    <scope>NUCLEOTIDE SEQUENCE [LARGE SCALE GENOMIC DNA]</scope>
    <source>
        <strain evidence="21">SpSt-418</strain>
    </source>
</reference>
<evidence type="ECO:0000256" key="8">
    <source>
        <dbReference type="ARBA" id="ARBA00022553"/>
    </source>
</evidence>
<dbReference type="Gene3D" id="1.20.5.1930">
    <property type="match status" value="1"/>
</dbReference>
<evidence type="ECO:0000256" key="13">
    <source>
        <dbReference type="ARBA" id="ARBA00022840"/>
    </source>
</evidence>
<evidence type="ECO:0000256" key="11">
    <source>
        <dbReference type="ARBA" id="ARBA00022741"/>
    </source>
</evidence>
<accession>A0A7C3PD99</accession>
<dbReference type="GO" id="GO:0016020">
    <property type="term" value="C:membrane"/>
    <property type="evidence" value="ECO:0007669"/>
    <property type="project" value="InterPro"/>
</dbReference>
<keyword evidence="16" id="KW-0411">Iron-sulfur</keyword>
<dbReference type="InterPro" id="IPR004358">
    <property type="entry name" value="Sig_transdc_His_kin-like_C"/>
</dbReference>
<dbReference type="PANTHER" id="PTHR24421:SF10">
    <property type="entry name" value="NITRATE_NITRITE SENSOR PROTEIN NARQ"/>
    <property type="match status" value="1"/>
</dbReference>
<evidence type="ECO:0000256" key="1">
    <source>
        <dbReference type="ARBA" id="ARBA00000085"/>
    </source>
</evidence>
<comment type="caution">
    <text evidence="21">The sequence shown here is derived from an EMBL/GenBank/DDBJ whole genome shotgun (WGS) entry which is preliminary data.</text>
</comment>
<keyword evidence="19" id="KW-0472">Membrane</keyword>
<evidence type="ECO:0000256" key="10">
    <source>
        <dbReference type="ARBA" id="ARBA00022723"/>
    </source>
</evidence>
<dbReference type="GO" id="GO:0000155">
    <property type="term" value="F:phosphorelay sensor kinase activity"/>
    <property type="evidence" value="ECO:0007669"/>
    <property type="project" value="InterPro"/>
</dbReference>
<keyword evidence="13" id="KW-0067">ATP-binding</keyword>
<evidence type="ECO:0000256" key="16">
    <source>
        <dbReference type="ARBA" id="ARBA00023014"/>
    </source>
</evidence>
<keyword evidence="11" id="KW-0547">Nucleotide-binding</keyword>
<dbReference type="SUPFAM" id="SSF55874">
    <property type="entry name" value="ATPase domain of HSP90 chaperone/DNA topoisomerase II/histidine kinase"/>
    <property type="match status" value="1"/>
</dbReference>
<keyword evidence="8" id="KW-0597">Phosphoprotein</keyword>
<dbReference type="AlphaFoldDB" id="A0A7C3PD99"/>
<dbReference type="EC" id="2.7.13.3" evidence="4"/>
<dbReference type="CDD" id="cd16917">
    <property type="entry name" value="HATPase_UhpB-NarQ-NarX-like"/>
    <property type="match status" value="1"/>
</dbReference>
<dbReference type="Gene3D" id="3.30.565.10">
    <property type="entry name" value="Histidine kinase-like ATPase, C-terminal domain"/>
    <property type="match status" value="1"/>
</dbReference>
<dbReference type="PANTHER" id="PTHR24421">
    <property type="entry name" value="NITRATE/NITRITE SENSOR PROTEIN NARX-RELATED"/>
    <property type="match status" value="1"/>
</dbReference>
<evidence type="ECO:0000256" key="3">
    <source>
        <dbReference type="ARBA" id="ARBA00004496"/>
    </source>
</evidence>
<keyword evidence="19" id="KW-0812">Transmembrane</keyword>
<keyword evidence="19" id="KW-1133">Transmembrane helix</keyword>
<keyword evidence="12 21" id="KW-0418">Kinase</keyword>
<dbReference type="GO" id="GO:0046983">
    <property type="term" value="F:protein dimerization activity"/>
    <property type="evidence" value="ECO:0007669"/>
    <property type="project" value="InterPro"/>
</dbReference>
<evidence type="ECO:0000259" key="20">
    <source>
        <dbReference type="PROSITE" id="PS50109"/>
    </source>
</evidence>
<dbReference type="GO" id="GO:0005524">
    <property type="term" value="F:ATP binding"/>
    <property type="evidence" value="ECO:0007669"/>
    <property type="project" value="UniProtKB-KW"/>
</dbReference>
<name>A0A7C3PD99_9CYAN</name>
<dbReference type="GO" id="GO:0005737">
    <property type="term" value="C:cytoplasm"/>
    <property type="evidence" value="ECO:0007669"/>
    <property type="project" value="UniProtKB-SubCell"/>
</dbReference>